<protein>
    <submittedName>
        <fullName evidence="1">Uncharacterized protein</fullName>
    </submittedName>
</protein>
<gene>
    <name evidence="1" type="ORF">HWD57_22115</name>
</gene>
<evidence type="ECO:0000313" key="1">
    <source>
        <dbReference type="EMBL" id="QLH52172.1"/>
    </source>
</evidence>
<reference evidence="1 2" key="1">
    <citation type="journal article" date="2019" name="Microbiome">
        <title>Annotated bacterial chromosomes from frame-shift-corrected long-read metagenomic data.</title>
        <authorList>
            <person name="Arumugam K."/>
            <person name="Bagci C."/>
            <person name="Bessarab I."/>
            <person name="Beier S."/>
            <person name="Buchfink B."/>
            <person name="Gorska A."/>
            <person name="Qiu G."/>
            <person name="Huson D.H."/>
            <person name="Williams R.B.H."/>
        </authorList>
    </citation>
    <scope>NUCLEOTIDE SEQUENCE [LARGE SCALE GENOMIC DNA]</scope>
    <source>
        <strain evidence="1">SSA1</strain>
    </source>
</reference>
<sequence>MTEINQYDDFLDVEDADGEHLAAENEDEVLRRVLGRCRQRGRAAPRRAG</sequence>
<dbReference type="EMBL" id="CP058708">
    <property type="protein sequence ID" value="QLH52172.1"/>
    <property type="molecule type" value="Genomic_DNA"/>
</dbReference>
<evidence type="ECO:0000313" key="2">
    <source>
        <dbReference type="Proteomes" id="UP000509684"/>
    </source>
</evidence>
<dbReference type="Proteomes" id="UP000509684">
    <property type="component" value="Chromosome"/>
</dbReference>
<dbReference type="AlphaFoldDB" id="A0A7D5NDM4"/>
<proteinExistence type="predicted"/>
<dbReference type="KEGG" id="acog:HWD57_22115"/>
<accession>A0A7D5NDM4</accession>
<name>A0A7D5NDM4_9PROT</name>
<organism evidence="1 2">
    <name type="scientific">Candidatus Accumulibacter cognatus</name>
    <dbReference type="NCBI Taxonomy" id="2954383"/>
    <lineage>
        <taxon>Bacteria</taxon>
        <taxon>Pseudomonadati</taxon>
        <taxon>Pseudomonadota</taxon>
        <taxon>Betaproteobacteria</taxon>
        <taxon>Candidatus Accumulibacter</taxon>
    </lineage>
</organism>